<evidence type="ECO:0000256" key="1">
    <source>
        <dbReference type="SAM" id="MobiDB-lite"/>
    </source>
</evidence>
<evidence type="ECO:0000256" key="2">
    <source>
        <dbReference type="SAM" id="Phobius"/>
    </source>
</evidence>
<protein>
    <submittedName>
        <fullName evidence="3">Uncharacterized protein</fullName>
    </submittedName>
</protein>
<sequence>MSLSFLEIAVSIFFTLSFWRFCTELRTLPFSDEESSQTPSTEYLEPAIDNSSDQPPPPPTENIQIQIQMPALPPPLSRRDHGPNNGFTTGAIIGITLGICAILILMLGFYYKRRAILSICGLQRRPASPEQHLQQRQQVAMIERGRPDSALDWLERDFMGRVGTRTETPGNRSRSRSGSGTATVSSTRTMVAYFDGYVPAAAPSVAR</sequence>
<gene>
    <name evidence="3" type="ORF">K402DRAFT_466248</name>
</gene>
<dbReference type="EMBL" id="ML977177">
    <property type="protein sequence ID" value="KAF1983230.1"/>
    <property type="molecule type" value="Genomic_DNA"/>
</dbReference>
<evidence type="ECO:0000313" key="3">
    <source>
        <dbReference type="EMBL" id="KAF1983230.1"/>
    </source>
</evidence>
<dbReference type="AlphaFoldDB" id="A0A6G1GR04"/>
<keyword evidence="2" id="KW-1133">Transmembrane helix</keyword>
<keyword evidence="2" id="KW-0472">Membrane</keyword>
<feature type="transmembrane region" description="Helical" evidence="2">
    <location>
        <begin position="87"/>
        <end position="111"/>
    </location>
</feature>
<proteinExistence type="predicted"/>
<dbReference type="Proteomes" id="UP000800041">
    <property type="component" value="Unassembled WGS sequence"/>
</dbReference>
<evidence type="ECO:0000313" key="4">
    <source>
        <dbReference type="Proteomes" id="UP000800041"/>
    </source>
</evidence>
<keyword evidence="4" id="KW-1185">Reference proteome</keyword>
<organism evidence="3 4">
    <name type="scientific">Aulographum hederae CBS 113979</name>
    <dbReference type="NCBI Taxonomy" id="1176131"/>
    <lineage>
        <taxon>Eukaryota</taxon>
        <taxon>Fungi</taxon>
        <taxon>Dikarya</taxon>
        <taxon>Ascomycota</taxon>
        <taxon>Pezizomycotina</taxon>
        <taxon>Dothideomycetes</taxon>
        <taxon>Pleosporomycetidae</taxon>
        <taxon>Aulographales</taxon>
        <taxon>Aulographaceae</taxon>
    </lineage>
</organism>
<feature type="region of interest" description="Disordered" evidence="1">
    <location>
        <begin position="161"/>
        <end position="183"/>
    </location>
</feature>
<accession>A0A6G1GR04</accession>
<name>A0A6G1GR04_9PEZI</name>
<feature type="region of interest" description="Disordered" evidence="1">
    <location>
        <begin position="32"/>
        <end position="62"/>
    </location>
</feature>
<reference evidence="3" key="1">
    <citation type="journal article" date="2020" name="Stud. Mycol.">
        <title>101 Dothideomycetes genomes: a test case for predicting lifestyles and emergence of pathogens.</title>
        <authorList>
            <person name="Haridas S."/>
            <person name="Albert R."/>
            <person name="Binder M."/>
            <person name="Bloem J."/>
            <person name="Labutti K."/>
            <person name="Salamov A."/>
            <person name="Andreopoulos B."/>
            <person name="Baker S."/>
            <person name="Barry K."/>
            <person name="Bills G."/>
            <person name="Bluhm B."/>
            <person name="Cannon C."/>
            <person name="Castanera R."/>
            <person name="Culley D."/>
            <person name="Daum C."/>
            <person name="Ezra D."/>
            <person name="Gonzalez J."/>
            <person name="Henrissat B."/>
            <person name="Kuo A."/>
            <person name="Liang C."/>
            <person name="Lipzen A."/>
            <person name="Lutzoni F."/>
            <person name="Magnuson J."/>
            <person name="Mondo S."/>
            <person name="Nolan M."/>
            <person name="Ohm R."/>
            <person name="Pangilinan J."/>
            <person name="Park H.-J."/>
            <person name="Ramirez L."/>
            <person name="Alfaro M."/>
            <person name="Sun H."/>
            <person name="Tritt A."/>
            <person name="Yoshinaga Y."/>
            <person name="Zwiers L.-H."/>
            <person name="Turgeon B."/>
            <person name="Goodwin S."/>
            <person name="Spatafora J."/>
            <person name="Crous P."/>
            <person name="Grigoriev I."/>
        </authorList>
    </citation>
    <scope>NUCLEOTIDE SEQUENCE</scope>
    <source>
        <strain evidence="3">CBS 113979</strain>
    </source>
</reference>
<keyword evidence="2" id="KW-0812">Transmembrane</keyword>